<organism evidence="11 12">
    <name type="scientific">Sphingomonas oryzagri</name>
    <dbReference type="NCBI Taxonomy" id="3042314"/>
    <lineage>
        <taxon>Bacteria</taxon>
        <taxon>Pseudomonadati</taxon>
        <taxon>Pseudomonadota</taxon>
        <taxon>Alphaproteobacteria</taxon>
        <taxon>Sphingomonadales</taxon>
        <taxon>Sphingomonadaceae</taxon>
        <taxon>Sphingomonas</taxon>
    </lineage>
</organism>
<evidence type="ECO:0000313" key="11">
    <source>
        <dbReference type="EMBL" id="MDH7639004.1"/>
    </source>
</evidence>
<keyword evidence="2 11" id="KW-0378">Hydrolase</keyword>
<dbReference type="SMART" id="SM00490">
    <property type="entry name" value="HELICc"/>
    <property type="match status" value="1"/>
</dbReference>
<comment type="similarity">
    <text evidence="5">Belongs to the DEAD box helicase family.</text>
</comment>
<dbReference type="InterPro" id="IPR044742">
    <property type="entry name" value="DEAD/DEAH_RhlB"/>
</dbReference>
<dbReference type="Pfam" id="PF00270">
    <property type="entry name" value="DEAD"/>
    <property type="match status" value="1"/>
</dbReference>
<reference evidence="11" key="1">
    <citation type="submission" date="2023-04" db="EMBL/GenBank/DDBJ databases">
        <title>Sphingomonas sp. MAHUQ-71 isolated from rice field.</title>
        <authorList>
            <person name="Huq M.A."/>
        </authorList>
    </citation>
    <scope>NUCLEOTIDE SEQUENCE</scope>
    <source>
        <strain evidence="11">MAHUQ-71</strain>
    </source>
</reference>
<evidence type="ECO:0000256" key="5">
    <source>
        <dbReference type="ARBA" id="ARBA00038437"/>
    </source>
</evidence>
<feature type="domain" description="DEAD-box RNA helicase Q" evidence="10">
    <location>
        <begin position="2"/>
        <end position="30"/>
    </location>
</feature>
<feature type="domain" description="Helicase ATP-binding" evidence="8">
    <location>
        <begin position="33"/>
        <end position="208"/>
    </location>
</feature>
<evidence type="ECO:0000256" key="4">
    <source>
        <dbReference type="ARBA" id="ARBA00022840"/>
    </source>
</evidence>
<dbReference type="InterPro" id="IPR001650">
    <property type="entry name" value="Helicase_C-like"/>
</dbReference>
<sequence length="523" mass="56356">MTQFSDLGLAAPIQSALDSEGYVTPTPIQAQSIPPLLQGRDLLGIAQTGTGKTAAFSLPALHHLSASPKRALPQTCRMLVLAPTRELASQIADSMRAYGKNLKLSVATVFGGVPVGRQIRQMQIGVDILVATPGRLLDLIDQRALSLRNVEIFVLDEADQMLDLGFIHALKRIVPLLPKQRQSLFFSATMPKTIGELADKFLTDPVKVAVAPVSSTAERVDQYLTYVNQNEKQALLTLKLRELEIGRALVFSRTKHGADRIVRHLGAAGINASAIHGNKSQPQREKALSAFRDGSAPILVATDIAARGIDVDGVTHVFNFDIPDVPEQYVHRIGRTARAGASGMAMAFVSPDERNNMRDVTRLTKVHPTELPLPENFVVELKRLPLPKMATKDDRERDALGSRGRNDGRGGGRGRPQHGQIHRGGTNRETSRDASPRGPVANPLGGRGHPGPQRSNWSPVDANRPDRGERPQRADGNRPDRGERAGSGDRSQRPGGGNGGNGRRRGGRGRGGNGGGQPRAQQG</sequence>
<keyword evidence="12" id="KW-1185">Reference proteome</keyword>
<dbReference type="PROSITE" id="PS51192">
    <property type="entry name" value="HELICASE_ATP_BIND_1"/>
    <property type="match status" value="1"/>
</dbReference>
<dbReference type="Gene3D" id="3.40.50.300">
    <property type="entry name" value="P-loop containing nucleotide triphosphate hydrolases"/>
    <property type="match status" value="2"/>
</dbReference>
<dbReference type="InterPro" id="IPR027417">
    <property type="entry name" value="P-loop_NTPase"/>
</dbReference>
<feature type="compositionally biased region" description="Basic and acidic residues" evidence="7">
    <location>
        <begin position="463"/>
        <end position="492"/>
    </location>
</feature>
<feature type="region of interest" description="Disordered" evidence="7">
    <location>
        <begin position="388"/>
        <end position="523"/>
    </location>
</feature>
<dbReference type="RefSeq" id="WP_281044276.1">
    <property type="nucleotide sequence ID" value="NZ_JARYGZ010000001.1"/>
</dbReference>
<dbReference type="PANTHER" id="PTHR47959">
    <property type="entry name" value="ATP-DEPENDENT RNA HELICASE RHLE-RELATED"/>
    <property type="match status" value="1"/>
</dbReference>
<dbReference type="InterPro" id="IPR014001">
    <property type="entry name" value="Helicase_ATP-bd"/>
</dbReference>
<dbReference type="InterPro" id="IPR011545">
    <property type="entry name" value="DEAD/DEAH_box_helicase_dom"/>
</dbReference>
<comment type="caution">
    <text evidence="11">The sequence shown here is derived from an EMBL/GenBank/DDBJ whole genome shotgun (WGS) entry which is preliminary data.</text>
</comment>
<feature type="domain" description="Helicase C-terminal" evidence="9">
    <location>
        <begin position="219"/>
        <end position="385"/>
    </location>
</feature>
<dbReference type="Proteomes" id="UP001160625">
    <property type="component" value="Unassembled WGS sequence"/>
</dbReference>
<name>A0ABT6N2L2_9SPHN</name>
<feature type="short sequence motif" description="Q motif" evidence="6">
    <location>
        <begin position="2"/>
        <end position="30"/>
    </location>
</feature>
<evidence type="ECO:0000256" key="3">
    <source>
        <dbReference type="ARBA" id="ARBA00022806"/>
    </source>
</evidence>
<keyword evidence="4" id="KW-0067">ATP-binding</keyword>
<keyword evidence="1" id="KW-0547">Nucleotide-binding</keyword>
<evidence type="ECO:0000259" key="8">
    <source>
        <dbReference type="PROSITE" id="PS51192"/>
    </source>
</evidence>
<evidence type="ECO:0000259" key="10">
    <source>
        <dbReference type="PROSITE" id="PS51195"/>
    </source>
</evidence>
<dbReference type="GO" id="GO:0004386">
    <property type="term" value="F:helicase activity"/>
    <property type="evidence" value="ECO:0007669"/>
    <property type="project" value="UniProtKB-KW"/>
</dbReference>
<dbReference type="PROSITE" id="PS51194">
    <property type="entry name" value="HELICASE_CTER"/>
    <property type="match status" value="1"/>
</dbReference>
<dbReference type="InterPro" id="IPR050079">
    <property type="entry name" value="DEAD_box_RNA_helicase"/>
</dbReference>
<dbReference type="EC" id="3.6.4.-" evidence="11"/>
<accession>A0ABT6N2L2</accession>
<dbReference type="Pfam" id="PF00271">
    <property type="entry name" value="Helicase_C"/>
    <property type="match status" value="1"/>
</dbReference>
<protein>
    <submittedName>
        <fullName evidence="11">DEAD/DEAH box helicase</fullName>
        <ecNumber evidence="11">3.6.4.-</ecNumber>
    </submittedName>
</protein>
<evidence type="ECO:0000256" key="1">
    <source>
        <dbReference type="ARBA" id="ARBA00022741"/>
    </source>
</evidence>
<evidence type="ECO:0000256" key="7">
    <source>
        <dbReference type="SAM" id="MobiDB-lite"/>
    </source>
</evidence>
<dbReference type="PANTHER" id="PTHR47959:SF13">
    <property type="entry name" value="ATP-DEPENDENT RNA HELICASE RHLE"/>
    <property type="match status" value="1"/>
</dbReference>
<dbReference type="SUPFAM" id="SSF52540">
    <property type="entry name" value="P-loop containing nucleoside triphosphate hydrolases"/>
    <property type="match status" value="1"/>
</dbReference>
<dbReference type="EMBL" id="JARYGZ010000001">
    <property type="protein sequence ID" value="MDH7639004.1"/>
    <property type="molecule type" value="Genomic_DNA"/>
</dbReference>
<feature type="compositionally biased region" description="Basic and acidic residues" evidence="7">
    <location>
        <begin position="390"/>
        <end position="410"/>
    </location>
</feature>
<keyword evidence="3 11" id="KW-0347">Helicase</keyword>
<evidence type="ECO:0000259" key="9">
    <source>
        <dbReference type="PROSITE" id="PS51194"/>
    </source>
</evidence>
<dbReference type="SMART" id="SM00487">
    <property type="entry name" value="DEXDc"/>
    <property type="match status" value="1"/>
</dbReference>
<evidence type="ECO:0000256" key="2">
    <source>
        <dbReference type="ARBA" id="ARBA00022801"/>
    </source>
</evidence>
<evidence type="ECO:0000256" key="6">
    <source>
        <dbReference type="PROSITE-ProRule" id="PRU00552"/>
    </source>
</evidence>
<gene>
    <name evidence="11" type="ORF">QGN17_09715</name>
</gene>
<evidence type="ECO:0000313" key="12">
    <source>
        <dbReference type="Proteomes" id="UP001160625"/>
    </source>
</evidence>
<proteinExistence type="inferred from homology"/>
<dbReference type="PROSITE" id="PS51195">
    <property type="entry name" value="Q_MOTIF"/>
    <property type="match status" value="1"/>
</dbReference>
<dbReference type="GO" id="GO:0016787">
    <property type="term" value="F:hydrolase activity"/>
    <property type="evidence" value="ECO:0007669"/>
    <property type="project" value="UniProtKB-KW"/>
</dbReference>
<dbReference type="InterPro" id="IPR014014">
    <property type="entry name" value="RNA_helicase_DEAD_Q_motif"/>
</dbReference>
<dbReference type="CDD" id="cd18787">
    <property type="entry name" value="SF2_C_DEAD"/>
    <property type="match status" value="1"/>
</dbReference>
<dbReference type="CDD" id="cd00268">
    <property type="entry name" value="DEADc"/>
    <property type="match status" value="1"/>
</dbReference>